<gene>
    <name evidence="1" type="ORF">Q764_04725</name>
</gene>
<dbReference type="Proteomes" id="UP000030121">
    <property type="component" value="Unassembled WGS sequence"/>
</dbReference>
<evidence type="ECO:0000313" key="2">
    <source>
        <dbReference type="Proteomes" id="UP000030121"/>
    </source>
</evidence>
<dbReference type="AlphaFoldDB" id="A0A0A2MCB5"/>
<evidence type="ECO:0008006" key="3">
    <source>
        <dbReference type="Google" id="ProtNLM"/>
    </source>
</evidence>
<proteinExistence type="predicted"/>
<keyword evidence="2" id="KW-1185">Reference proteome</keyword>
<protein>
    <recommendedName>
        <fullName evidence="3">Outer membrane protein beta-barrel domain-containing protein</fullName>
    </recommendedName>
</protein>
<dbReference type="EMBL" id="JRLW01000004">
    <property type="protein sequence ID" value="KGO89919.1"/>
    <property type="molecule type" value="Genomic_DNA"/>
</dbReference>
<organism evidence="1 2">
    <name type="scientific">Flavobacterium suncheonense GH29-5 = DSM 17707</name>
    <dbReference type="NCBI Taxonomy" id="1121899"/>
    <lineage>
        <taxon>Bacteria</taxon>
        <taxon>Pseudomonadati</taxon>
        <taxon>Bacteroidota</taxon>
        <taxon>Flavobacteriia</taxon>
        <taxon>Flavobacteriales</taxon>
        <taxon>Flavobacteriaceae</taxon>
        <taxon>Flavobacterium</taxon>
    </lineage>
</organism>
<accession>A0A0A2MCB5</accession>
<evidence type="ECO:0000313" key="1">
    <source>
        <dbReference type="EMBL" id="KGO89919.1"/>
    </source>
</evidence>
<reference evidence="1 2" key="1">
    <citation type="submission" date="2013-09" db="EMBL/GenBank/DDBJ databases">
        <authorList>
            <person name="Zeng Z."/>
            <person name="Chen C."/>
        </authorList>
    </citation>
    <scope>NUCLEOTIDE SEQUENCE [LARGE SCALE GENOMIC DNA]</scope>
    <source>
        <strain evidence="1 2">GH29-5</strain>
    </source>
</reference>
<dbReference type="eggNOG" id="COG3468">
    <property type="taxonomic scope" value="Bacteria"/>
</dbReference>
<dbReference type="STRING" id="1121899.GCA_000430025_01433"/>
<name>A0A0A2MCB5_9FLAO</name>
<comment type="caution">
    <text evidence="1">The sequence shown here is derived from an EMBL/GenBank/DDBJ whole genome shotgun (WGS) entry which is preliminary data.</text>
</comment>
<sequence>MLFSLAAFSQIKFENAYYVNNDGEKISGLIKNYDWKNNPTSFEFKTSEDSEVEIINIDFAKEFNINNNLRYLRAEVDIEKSSLKTAHIGTKKEPDFVKQTLFLKQLASGSNNLYKYEENGIEKFFYSTENSKIKQLIYIKYMPSEEEVRNNPEINRTSILSNEQYKRQLWYDVKCETTSQKELNSLDYNEPSLIKYFNQVNNCDGNVSDEIKSENKGKANFNFKVSAAYNISNMEVHDYFAEDPIVFKGSNFGIGFESEIILPYNNNKWSVIIEPSYNVFKETSNSSKSIFTTSQSKLDLKYLQIPFGIRHYFFIDSKSRIFLNALGNLRVIGKKSYVNYSNHEYNIFGQTTFAFAGGIGYNYDKFSLEARYITPTNLSNSNDASIDFNNISFILRYEVF</sequence>